<evidence type="ECO:0000256" key="2">
    <source>
        <dbReference type="ARBA" id="ARBA00005967"/>
    </source>
</evidence>
<proteinExistence type="inferred from homology"/>
<keyword evidence="14" id="KW-1208">Phospholipid metabolism</keyword>
<keyword evidence="13" id="KW-0594">Phospholipid biosynthesis</keyword>
<dbReference type="Gene3D" id="1.10.287.3610">
    <property type="match status" value="1"/>
</dbReference>
<protein>
    <submittedName>
        <fullName evidence="16">Diacylglycerol kinase family protein</fullName>
        <ecNumber evidence="16">2.7.1.-</ecNumber>
    </submittedName>
</protein>
<dbReference type="Pfam" id="PF01219">
    <property type="entry name" value="DAGK_prokar"/>
    <property type="match status" value="1"/>
</dbReference>
<dbReference type="InterPro" id="IPR000829">
    <property type="entry name" value="DAGK"/>
</dbReference>
<feature type="transmembrane region" description="Helical" evidence="15">
    <location>
        <begin position="92"/>
        <end position="113"/>
    </location>
</feature>
<evidence type="ECO:0000256" key="1">
    <source>
        <dbReference type="ARBA" id="ARBA00004651"/>
    </source>
</evidence>
<dbReference type="EC" id="2.7.1.-" evidence="16"/>
<dbReference type="PANTHER" id="PTHR34299:SF1">
    <property type="entry name" value="DIACYLGLYCEROL KINASE"/>
    <property type="match status" value="1"/>
</dbReference>
<keyword evidence="11" id="KW-0443">Lipid metabolism</keyword>
<keyword evidence="5 16" id="KW-0808">Transferase</keyword>
<keyword evidence="6 15" id="KW-0812">Transmembrane</keyword>
<evidence type="ECO:0000256" key="4">
    <source>
        <dbReference type="ARBA" id="ARBA00022516"/>
    </source>
</evidence>
<dbReference type="EMBL" id="JAULBC010000001">
    <property type="protein sequence ID" value="MEX6686047.1"/>
    <property type="molecule type" value="Genomic_DNA"/>
</dbReference>
<evidence type="ECO:0000256" key="6">
    <source>
        <dbReference type="ARBA" id="ARBA00022692"/>
    </source>
</evidence>
<evidence type="ECO:0000313" key="16">
    <source>
        <dbReference type="EMBL" id="MEX6686047.1"/>
    </source>
</evidence>
<keyword evidence="7" id="KW-0547">Nucleotide-binding</keyword>
<keyword evidence="12 15" id="KW-0472">Membrane</keyword>
<keyword evidence="4" id="KW-0444">Lipid biosynthesis</keyword>
<dbReference type="RefSeq" id="WP_369327436.1">
    <property type="nucleotide sequence ID" value="NZ_JAULBC010000001.1"/>
</dbReference>
<evidence type="ECO:0000256" key="14">
    <source>
        <dbReference type="ARBA" id="ARBA00023264"/>
    </source>
</evidence>
<organism evidence="16 17">
    <name type="scientific">Danxiaibacter flavus</name>
    <dbReference type="NCBI Taxonomy" id="3049108"/>
    <lineage>
        <taxon>Bacteria</taxon>
        <taxon>Pseudomonadati</taxon>
        <taxon>Bacteroidota</taxon>
        <taxon>Chitinophagia</taxon>
        <taxon>Chitinophagales</taxon>
        <taxon>Chitinophagaceae</taxon>
        <taxon>Danxiaibacter</taxon>
    </lineage>
</organism>
<evidence type="ECO:0000256" key="10">
    <source>
        <dbReference type="ARBA" id="ARBA00022989"/>
    </source>
</evidence>
<evidence type="ECO:0000256" key="12">
    <source>
        <dbReference type="ARBA" id="ARBA00023136"/>
    </source>
</evidence>
<accession>A0ABV3Z861</accession>
<evidence type="ECO:0000256" key="3">
    <source>
        <dbReference type="ARBA" id="ARBA00022475"/>
    </source>
</evidence>
<dbReference type="PANTHER" id="PTHR34299">
    <property type="entry name" value="DIACYLGLYCEROL KINASE"/>
    <property type="match status" value="1"/>
</dbReference>
<feature type="transmembrane region" description="Helical" evidence="15">
    <location>
        <begin position="52"/>
        <end position="71"/>
    </location>
</feature>
<dbReference type="InterPro" id="IPR033717">
    <property type="entry name" value="UDPK"/>
</dbReference>
<evidence type="ECO:0000256" key="15">
    <source>
        <dbReference type="SAM" id="Phobius"/>
    </source>
</evidence>
<gene>
    <name evidence="16" type="ORF">QTN47_00995</name>
</gene>
<dbReference type="InterPro" id="IPR036945">
    <property type="entry name" value="DAGK_sf"/>
</dbReference>
<evidence type="ECO:0000256" key="7">
    <source>
        <dbReference type="ARBA" id="ARBA00022741"/>
    </source>
</evidence>
<evidence type="ECO:0000256" key="8">
    <source>
        <dbReference type="ARBA" id="ARBA00022777"/>
    </source>
</evidence>
<name>A0ABV3Z861_9BACT</name>
<evidence type="ECO:0000256" key="5">
    <source>
        <dbReference type="ARBA" id="ARBA00022679"/>
    </source>
</evidence>
<evidence type="ECO:0000313" key="17">
    <source>
        <dbReference type="Proteomes" id="UP001560573"/>
    </source>
</evidence>
<evidence type="ECO:0000256" key="13">
    <source>
        <dbReference type="ARBA" id="ARBA00023209"/>
    </source>
</evidence>
<comment type="similarity">
    <text evidence="2">Belongs to the bacterial diacylglycerol kinase family.</text>
</comment>
<evidence type="ECO:0000256" key="11">
    <source>
        <dbReference type="ARBA" id="ARBA00023098"/>
    </source>
</evidence>
<dbReference type="CDD" id="cd14265">
    <property type="entry name" value="UDPK_IM_like"/>
    <property type="match status" value="1"/>
</dbReference>
<comment type="caution">
    <text evidence="16">The sequence shown here is derived from an EMBL/GenBank/DDBJ whole genome shotgun (WGS) entry which is preliminary data.</text>
</comment>
<comment type="subcellular location">
    <subcellularLocation>
        <location evidence="1">Cell membrane</location>
        <topology evidence="1">Multi-pass membrane protein</topology>
    </subcellularLocation>
</comment>
<keyword evidence="9" id="KW-0067">ATP-binding</keyword>
<keyword evidence="3" id="KW-1003">Cell membrane</keyword>
<sequence>MKQQNIFSTFKNAIEGCGYFFKNERNGKIQLVAAIITVGAGIWLKISGMEWIILLLCIAAVFSLEMLNSAIERICDLVQPGFHPLVKIIKDVAAAAVLVAAIASVAVGAIIFVPKLITLLNGHGHI</sequence>
<dbReference type="Proteomes" id="UP001560573">
    <property type="component" value="Unassembled WGS sequence"/>
</dbReference>
<keyword evidence="10 15" id="KW-1133">Transmembrane helix</keyword>
<dbReference type="GO" id="GO:0016301">
    <property type="term" value="F:kinase activity"/>
    <property type="evidence" value="ECO:0007669"/>
    <property type="project" value="UniProtKB-KW"/>
</dbReference>
<feature type="transmembrane region" description="Helical" evidence="15">
    <location>
        <begin position="29"/>
        <end position="46"/>
    </location>
</feature>
<evidence type="ECO:0000256" key="9">
    <source>
        <dbReference type="ARBA" id="ARBA00022840"/>
    </source>
</evidence>
<keyword evidence="17" id="KW-1185">Reference proteome</keyword>
<keyword evidence="8 16" id="KW-0418">Kinase</keyword>
<reference evidence="16 17" key="1">
    <citation type="submission" date="2023-07" db="EMBL/GenBank/DDBJ databases">
        <authorList>
            <person name="Lian W.-H."/>
        </authorList>
    </citation>
    <scope>NUCLEOTIDE SEQUENCE [LARGE SCALE GENOMIC DNA]</scope>
    <source>
        <strain evidence="16 17">SYSU DXS3180</strain>
    </source>
</reference>